<evidence type="ECO:0000256" key="4">
    <source>
        <dbReference type="ARBA" id="ARBA00022692"/>
    </source>
</evidence>
<dbReference type="GO" id="GO:0008913">
    <property type="term" value="F:Kdo2-lipid IVA acyltransferase activity"/>
    <property type="evidence" value="ECO:0007669"/>
    <property type="project" value="UniProtKB-EC"/>
</dbReference>
<proteinExistence type="inferred from homology"/>
<dbReference type="InterPro" id="IPR004960">
    <property type="entry name" value="LipA_acyltrans"/>
</dbReference>
<name>A0A558DAQ2_9GAMM</name>
<dbReference type="GO" id="GO:0005886">
    <property type="term" value="C:plasma membrane"/>
    <property type="evidence" value="ECO:0007669"/>
    <property type="project" value="UniProtKB-SubCell"/>
</dbReference>
<evidence type="ECO:0000256" key="2">
    <source>
        <dbReference type="ARBA" id="ARBA00022519"/>
    </source>
</evidence>
<dbReference type="AlphaFoldDB" id="A0A558DAQ2"/>
<dbReference type="GO" id="GO:0009103">
    <property type="term" value="P:lipopolysaccharide biosynthetic process"/>
    <property type="evidence" value="ECO:0007669"/>
    <property type="project" value="UniProtKB-UniRule"/>
</dbReference>
<dbReference type="HAMAP" id="MF_01942">
    <property type="entry name" value="Lipid_A_LpxL_LpxP"/>
    <property type="match status" value="1"/>
</dbReference>
<feature type="short sequence motif" description="HXXXXD motif" evidence="9">
    <location>
        <begin position="135"/>
        <end position="140"/>
    </location>
</feature>
<accession>A0A558DAQ2</accession>
<evidence type="ECO:0000256" key="6">
    <source>
        <dbReference type="ARBA" id="ARBA00022989"/>
    </source>
</evidence>
<dbReference type="NCBIfam" id="TIGR02207">
    <property type="entry name" value="lipid_A_htrB"/>
    <property type="match status" value="1"/>
</dbReference>
<dbReference type="InterPro" id="IPR011920">
    <property type="entry name" value="Lipid_A_LpxL_LpxP"/>
</dbReference>
<keyword evidence="1 9" id="KW-1003">Cell membrane</keyword>
<comment type="subcellular location">
    <subcellularLocation>
        <location evidence="9">Cell inner membrane</location>
        <topology evidence="9">Single-pass membrane protein</topology>
    </subcellularLocation>
</comment>
<evidence type="ECO:0000256" key="7">
    <source>
        <dbReference type="ARBA" id="ARBA00023136"/>
    </source>
</evidence>
<organism evidence="10 11">
    <name type="scientific">Sedimenticola thiotaurini</name>
    <dbReference type="NCBI Taxonomy" id="1543721"/>
    <lineage>
        <taxon>Bacteria</taxon>
        <taxon>Pseudomonadati</taxon>
        <taxon>Pseudomonadota</taxon>
        <taxon>Gammaproteobacteria</taxon>
        <taxon>Chromatiales</taxon>
        <taxon>Sedimenticolaceae</taxon>
        <taxon>Sedimenticola</taxon>
    </lineage>
</organism>
<comment type="pathway">
    <text evidence="9">Glycolipid biosynthesis; KDO(2)-lipid A biosynthesis; KDO(2)-lipid A from CMP-3-deoxy-D-manno-octulosonate and lipid IV(A): step 3/4.</text>
</comment>
<comment type="caution">
    <text evidence="10">The sequence shown here is derived from an EMBL/GenBank/DDBJ whole genome shotgun (WGS) entry which is preliminary data.</text>
</comment>
<dbReference type="PANTHER" id="PTHR30606">
    <property type="entry name" value="LIPID A BIOSYNTHESIS LAUROYL ACYLTRANSFERASE"/>
    <property type="match status" value="1"/>
</dbReference>
<keyword evidence="8 9" id="KW-0012">Acyltransferase</keyword>
<dbReference type="GO" id="GO:0036104">
    <property type="term" value="P:Kdo2-lipid A biosynthetic process"/>
    <property type="evidence" value="ECO:0007669"/>
    <property type="project" value="UniProtKB-UniRule"/>
</dbReference>
<dbReference type="UniPathway" id="UPA00030"/>
<keyword evidence="5 9" id="KW-0448">Lipopolysaccharide biosynthesis</keyword>
<comment type="pathway">
    <text evidence="9">Bacterial outer membrane biogenesis; lipopolysaccharide biosynthesis.</text>
</comment>
<dbReference type="EC" id="2.3.1.241" evidence="9"/>
<evidence type="ECO:0000256" key="1">
    <source>
        <dbReference type="ARBA" id="ARBA00022475"/>
    </source>
</evidence>
<dbReference type="Proteomes" id="UP000317355">
    <property type="component" value="Unassembled WGS sequence"/>
</dbReference>
<sequence length="307" mass="35295">MQVTPESPFPWLQFIHPRYWPTWLGLGLLRLLGLLPHPMQLRLGRLLGRLARRVLKSRVHIARTNIRLCFPKYSAVDQEKLLHAHFEAIGMGIFETALTWWGTTPQLSKRVHIEGLEHIYKAKEDGKGIVLVTGHFSTMELAGHILSTHSAMAAMYRPMKNKLMDRLVLRARNRTLTAAFTRDDTRAMIKHLRKGEAIFYAYDQNYGLDHAIFTPFFGIPAATITTTSRFAKLGKAVVMPYFPKRTADGDYIIHVHPPLSNFPSGDDEKDTQQINRLLEQAILEAPEQYFWLHRRFKTRPEGAPTVY</sequence>
<comment type="similarity">
    <text evidence="9">Belongs to the LpxL/LpxM/LpxP family.</text>
</comment>
<protein>
    <recommendedName>
        <fullName evidence="9">Lipid A biosynthesis acyltransferase</fullName>
        <ecNumber evidence="9">2.3.1.241</ecNumber>
    </recommendedName>
    <alternativeName>
        <fullName evidence="9">Kdo(2)-lipid IV(A) acyltransferase</fullName>
    </alternativeName>
</protein>
<evidence type="ECO:0000256" key="8">
    <source>
        <dbReference type="ARBA" id="ARBA00023315"/>
    </source>
</evidence>
<evidence type="ECO:0000313" key="10">
    <source>
        <dbReference type="EMBL" id="TVT58102.1"/>
    </source>
</evidence>
<evidence type="ECO:0000256" key="3">
    <source>
        <dbReference type="ARBA" id="ARBA00022679"/>
    </source>
</evidence>
<evidence type="ECO:0000256" key="9">
    <source>
        <dbReference type="HAMAP-Rule" id="MF_01942"/>
    </source>
</evidence>
<dbReference type="Pfam" id="PF03279">
    <property type="entry name" value="Lip_A_acyltrans"/>
    <property type="match status" value="1"/>
</dbReference>
<dbReference type="UniPathway" id="UPA00360">
    <property type="reaction ID" value="UER00485"/>
</dbReference>
<keyword evidence="4 9" id="KW-0812">Transmembrane</keyword>
<evidence type="ECO:0000256" key="5">
    <source>
        <dbReference type="ARBA" id="ARBA00022985"/>
    </source>
</evidence>
<comment type="catalytic activity">
    <reaction evidence="9">
        <text>an alpha-Kdo-(2-&gt;4)-alpha-Kdo-(2-&gt;6)-lipid IVA + a fatty acyl-[ACP] = an alpha-Kdo-(2-&gt;4)-alpha-Kdo-(2-&gt;6)-(acyl)-lipid IVA + holo-[ACP]</text>
        <dbReference type="Rhea" id="RHEA:69396"/>
        <dbReference type="Rhea" id="RHEA-COMP:9685"/>
        <dbReference type="Rhea" id="RHEA-COMP:14125"/>
        <dbReference type="ChEBI" id="CHEBI:64479"/>
        <dbReference type="ChEBI" id="CHEBI:138651"/>
        <dbReference type="ChEBI" id="CHEBI:176429"/>
        <dbReference type="ChEBI" id="CHEBI:176430"/>
        <dbReference type="EC" id="2.3.1.241"/>
    </reaction>
</comment>
<gene>
    <name evidence="9 10" type="primary">lpxL</name>
    <name evidence="10" type="ORF">FHK82_05150</name>
</gene>
<keyword evidence="7 9" id="KW-0472">Membrane</keyword>
<comment type="function">
    <text evidence="9">Catalyzes the transfer of an acyl chain from an acyl-[acyl-carrier-protein] (ACP) to a Kdo(2)-lipid IV(A) to form a Kdo(2)-(acyl)-lipid IV(A).</text>
</comment>
<dbReference type="PANTHER" id="PTHR30606:SF9">
    <property type="entry name" value="LIPID A BIOSYNTHESIS LAUROYLTRANSFERASE"/>
    <property type="match status" value="1"/>
</dbReference>
<dbReference type="PIRSF" id="PIRSF026649">
    <property type="entry name" value="MsbB"/>
    <property type="match status" value="1"/>
</dbReference>
<keyword evidence="3 9" id="KW-0808">Transferase</keyword>
<dbReference type="GO" id="GO:0009245">
    <property type="term" value="P:lipid A biosynthetic process"/>
    <property type="evidence" value="ECO:0007669"/>
    <property type="project" value="InterPro"/>
</dbReference>
<reference evidence="10 11" key="1">
    <citation type="submission" date="2019-07" db="EMBL/GenBank/DDBJ databases">
        <title>The pathways for chlorine oxyanion respiration interact through the shared metabolite chlorate.</title>
        <authorList>
            <person name="Barnum T.P."/>
            <person name="Cheng Y."/>
            <person name="Hill K.A."/>
            <person name="Lucas L.N."/>
            <person name="Carlson H.K."/>
            <person name="Coates J.D."/>
        </authorList>
    </citation>
    <scope>NUCLEOTIDE SEQUENCE [LARGE SCALE GENOMIC DNA]</scope>
    <source>
        <strain evidence="10">BK-3</strain>
    </source>
</reference>
<keyword evidence="6 9" id="KW-1133">Transmembrane helix</keyword>
<dbReference type="EMBL" id="VMRY01000010">
    <property type="protein sequence ID" value="TVT58102.1"/>
    <property type="molecule type" value="Genomic_DNA"/>
</dbReference>
<evidence type="ECO:0000313" key="11">
    <source>
        <dbReference type="Proteomes" id="UP000317355"/>
    </source>
</evidence>
<dbReference type="CDD" id="cd07984">
    <property type="entry name" value="LPLAT_LABLAT-like"/>
    <property type="match status" value="1"/>
</dbReference>
<keyword evidence="2 9" id="KW-0997">Cell inner membrane</keyword>